<feature type="zinc finger region" description="C3H1-type" evidence="1">
    <location>
        <begin position="246"/>
        <end position="272"/>
    </location>
</feature>
<dbReference type="InterPro" id="IPR053125">
    <property type="entry name" value="RNA-bd_mRNA_stabilization_reg"/>
</dbReference>
<comment type="caution">
    <text evidence="4">The sequence shown here is derived from an EMBL/GenBank/DDBJ whole genome shotgun (WGS) entry which is preliminary data.</text>
</comment>
<evidence type="ECO:0000313" key="4">
    <source>
        <dbReference type="EMBL" id="KAG5479552.1"/>
    </source>
</evidence>
<dbReference type="PANTHER" id="PTHR37035:SF2">
    <property type="entry name" value="C3H1-TYPE DOMAIN-CONTAINING PROTEIN"/>
    <property type="match status" value="1"/>
</dbReference>
<dbReference type="PANTHER" id="PTHR37035">
    <property type="entry name" value="C3H1-TYPE DOMAIN-CONTAINING PROTEIN-RELATED"/>
    <property type="match status" value="1"/>
</dbReference>
<accession>A0A836H4W2</accession>
<evidence type="ECO:0000256" key="2">
    <source>
        <dbReference type="SAM" id="MobiDB-lite"/>
    </source>
</evidence>
<dbReference type="RefSeq" id="XP_067693081.1">
    <property type="nucleotide sequence ID" value="XM_067835048.1"/>
</dbReference>
<gene>
    <name evidence="4" type="ORF">CUR178_03313</name>
</gene>
<dbReference type="Proteomes" id="UP000674179">
    <property type="component" value="Chromosome 22"/>
</dbReference>
<evidence type="ECO:0000259" key="3">
    <source>
        <dbReference type="PROSITE" id="PS50103"/>
    </source>
</evidence>
<keyword evidence="1" id="KW-0862">Zinc</keyword>
<dbReference type="InterPro" id="IPR000571">
    <property type="entry name" value="Znf_CCCH"/>
</dbReference>
<dbReference type="EMBL" id="JAFHKP010000022">
    <property type="protein sequence ID" value="KAG5479552.1"/>
    <property type="molecule type" value="Genomic_DNA"/>
</dbReference>
<feature type="zinc finger region" description="C3H1-type" evidence="1">
    <location>
        <begin position="106"/>
        <end position="128"/>
    </location>
</feature>
<dbReference type="OrthoDB" id="336321at2759"/>
<keyword evidence="5" id="KW-1185">Reference proteome</keyword>
<evidence type="ECO:0000313" key="5">
    <source>
        <dbReference type="Proteomes" id="UP000674179"/>
    </source>
</evidence>
<keyword evidence="1" id="KW-0863">Zinc-finger</keyword>
<protein>
    <recommendedName>
        <fullName evidence="3">C3H1-type domain-containing protein</fullName>
    </recommendedName>
</protein>
<dbReference type="Pfam" id="PF00642">
    <property type="entry name" value="zf-CCCH"/>
    <property type="match status" value="1"/>
</dbReference>
<keyword evidence="1" id="KW-0479">Metal-binding</keyword>
<reference evidence="4 5" key="1">
    <citation type="submission" date="2021-02" db="EMBL/GenBank/DDBJ databases">
        <title>Leishmania (Mundinia) enrietti genome sequencing and assembly.</title>
        <authorList>
            <person name="Almutairi H."/>
            <person name="Gatherer D."/>
        </authorList>
    </citation>
    <scope>NUCLEOTIDE SEQUENCE [LARGE SCALE GENOMIC DNA]</scope>
    <source>
        <strain evidence="4">CUR178</strain>
    </source>
</reference>
<dbReference type="GO" id="GO:0008270">
    <property type="term" value="F:zinc ion binding"/>
    <property type="evidence" value="ECO:0007669"/>
    <property type="project" value="UniProtKB-KW"/>
</dbReference>
<organism evidence="4 5">
    <name type="scientific">Leishmania enriettii</name>
    <dbReference type="NCBI Taxonomy" id="5663"/>
    <lineage>
        <taxon>Eukaryota</taxon>
        <taxon>Discoba</taxon>
        <taxon>Euglenozoa</taxon>
        <taxon>Kinetoplastea</taxon>
        <taxon>Metakinetoplastina</taxon>
        <taxon>Trypanosomatida</taxon>
        <taxon>Trypanosomatidae</taxon>
        <taxon>Leishmaniinae</taxon>
        <taxon>Leishmania</taxon>
    </lineage>
</organism>
<dbReference type="AlphaFoldDB" id="A0A836H4W2"/>
<evidence type="ECO:0000256" key="1">
    <source>
        <dbReference type="PROSITE-ProRule" id="PRU00723"/>
    </source>
</evidence>
<proteinExistence type="predicted"/>
<dbReference type="PROSITE" id="PS50103">
    <property type="entry name" value="ZF_C3H1"/>
    <property type="match status" value="2"/>
</dbReference>
<dbReference type="SMART" id="SM00356">
    <property type="entry name" value="ZnF_C3H1"/>
    <property type="match status" value="2"/>
</dbReference>
<name>A0A836H4W2_LEIEN</name>
<dbReference type="KEGG" id="lenr:94170558"/>
<sequence length="410" mass="44320">MSYQQHFGISASVPTVRVGSATNSMATESYGNGISACSLGPGPLLRPRQSSRARRSPLNSGQRTGKRLVGAASIFAIDTVSTKLSIPITAVEPTLAFEDDGLVPGLCRLYMEGRCRQSDRCFQVHANPSVVEQLRLEAFNTPSCCPAHGAKCNMEGFPLGLVIIIDHPREESATVIECNVERESESAAGSLSNGESNMAATGGDGFSGHNVNGAERNVAIALHNVCPTRFLWSRYEENGGMRLHVPKSKICREHRKGLCRFGNECSFLHLCRQIPLVGEDELFGHSRTQSRHAPLQGSMPEFSFHAPSFATANGSLSHPAHSHSNSHANLHHLQGSVFVSQSGSYMDGSLGNSQANSRQHLSRCRAASESYGDHQPLLRPLRAMQNSHRGIATRGSFSHNPYAEASSFQS</sequence>
<feature type="region of interest" description="Disordered" evidence="2">
    <location>
        <begin position="40"/>
        <end position="64"/>
    </location>
</feature>
<dbReference type="GeneID" id="94170558"/>
<feature type="domain" description="C3H1-type" evidence="3">
    <location>
        <begin position="246"/>
        <end position="272"/>
    </location>
</feature>
<feature type="domain" description="C3H1-type" evidence="3">
    <location>
        <begin position="106"/>
        <end position="128"/>
    </location>
</feature>